<dbReference type="PANTHER" id="PTHR43305:SF1">
    <property type="entry name" value="FAMILY N-ACETYLTRANSFERASE, PUTATIVE (AFU_ORTHOLOGUE AFUA_2G01380)-RELATED"/>
    <property type="match status" value="1"/>
</dbReference>
<feature type="domain" description="N-acetyltransferase" evidence="1">
    <location>
        <begin position="7"/>
        <end position="152"/>
    </location>
</feature>
<evidence type="ECO:0000313" key="3">
    <source>
        <dbReference type="Proteomes" id="UP000184604"/>
    </source>
</evidence>
<dbReference type="EMBL" id="CP018335">
    <property type="protein sequence ID" value="APM40458.1"/>
    <property type="molecule type" value="Genomic_DNA"/>
</dbReference>
<name>A0A1L5FBR8_CLOKL</name>
<dbReference type="OrthoDB" id="67353at2"/>
<dbReference type="PANTHER" id="PTHR43305">
    <property type="entry name" value="FAMILY N-ACETYLTRANSFERASE, PUTATIVE (AFU_ORTHOLOGUE AFUA_2G01380)-RELATED"/>
    <property type="match status" value="1"/>
</dbReference>
<dbReference type="PROSITE" id="PS51186">
    <property type="entry name" value="GNAT"/>
    <property type="match status" value="1"/>
</dbReference>
<dbReference type="Proteomes" id="UP000184604">
    <property type="component" value="Chromosome"/>
</dbReference>
<evidence type="ECO:0000259" key="1">
    <source>
        <dbReference type="PROSITE" id="PS51186"/>
    </source>
</evidence>
<evidence type="ECO:0000313" key="2">
    <source>
        <dbReference type="EMBL" id="APM40458.1"/>
    </source>
</evidence>
<sequence>MKIVDGNKYFPEIKDLIVEYTNSLNRDLTFQHLTEELNDLETKYTKPNGEILAAISDEGNVVGCVAFYKHTDKRCEMKRLYVKPYYRKFKIGQKLIKDIIELASKDSFEEMVLDTIKPLKSAIHLYKKFGFEEIPAYYDNPMGDVVYMRLVL</sequence>
<dbReference type="InterPro" id="IPR000182">
    <property type="entry name" value="GNAT_dom"/>
</dbReference>
<dbReference type="RefSeq" id="WP_073540053.1">
    <property type="nucleotide sequence ID" value="NZ_CP018335.1"/>
</dbReference>
<dbReference type="Gene3D" id="3.40.630.30">
    <property type="match status" value="1"/>
</dbReference>
<proteinExistence type="predicted"/>
<dbReference type="AlphaFoldDB" id="A0A1L5FBR8"/>
<dbReference type="SUPFAM" id="SSF55729">
    <property type="entry name" value="Acyl-CoA N-acyltransferases (Nat)"/>
    <property type="match status" value="1"/>
</dbReference>
<dbReference type="CDD" id="cd04301">
    <property type="entry name" value="NAT_SF"/>
    <property type="match status" value="1"/>
</dbReference>
<dbReference type="InterPro" id="IPR016181">
    <property type="entry name" value="Acyl_CoA_acyltransferase"/>
</dbReference>
<protein>
    <submittedName>
        <fullName evidence="2">GNAT family N-acetyltransferase</fullName>
    </submittedName>
</protein>
<gene>
    <name evidence="2" type="ORF">BS101_17820</name>
</gene>
<reference evidence="2 3" key="1">
    <citation type="submission" date="2016-12" db="EMBL/GenBank/DDBJ databases">
        <title>Complete genome sequence of Clostridium kluyveri JZZ isolated from the pit mud of a Chinese flavor liquor-making factory.</title>
        <authorList>
            <person name="Wang Y."/>
        </authorList>
    </citation>
    <scope>NUCLEOTIDE SEQUENCE [LARGE SCALE GENOMIC DNA]</scope>
    <source>
        <strain evidence="2 3">JZZ</strain>
    </source>
</reference>
<dbReference type="InterPro" id="IPR052777">
    <property type="entry name" value="Acetyltransferase_Enz"/>
</dbReference>
<dbReference type="Pfam" id="PF00583">
    <property type="entry name" value="Acetyltransf_1"/>
    <property type="match status" value="1"/>
</dbReference>
<keyword evidence="2" id="KW-0808">Transferase</keyword>
<organism evidence="2 3">
    <name type="scientific">Clostridium kluyveri</name>
    <dbReference type="NCBI Taxonomy" id="1534"/>
    <lineage>
        <taxon>Bacteria</taxon>
        <taxon>Bacillati</taxon>
        <taxon>Bacillota</taxon>
        <taxon>Clostridia</taxon>
        <taxon>Eubacteriales</taxon>
        <taxon>Clostridiaceae</taxon>
        <taxon>Clostridium</taxon>
    </lineage>
</organism>
<dbReference type="GO" id="GO:0016747">
    <property type="term" value="F:acyltransferase activity, transferring groups other than amino-acyl groups"/>
    <property type="evidence" value="ECO:0007669"/>
    <property type="project" value="InterPro"/>
</dbReference>
<accession>A0A1L5FBR8</accession>